<feature type="transmembrane region" description="Helical" evidence="1">
    <location>
        <begin position="48"/>
        <end position="70"/>
    </location>
</feature>
<keyword evidence="3" id="KW-1185">Reference proteome</keyword>
<evidence type="ECO:0000313" key="3">
    <source>
        <dbReference type="Proteomes" id="UP000293291"/>
    </source>
</evidence>
<name>A0A4Q2SFD6_9ACTN</name>
<keyword evidence="1" id="KW-1133">Transmembrane helix</keyword>
<evidence type="ECO:0000313" key="2">
    <source>
        <dbReference type="EMBL" id="RYC02270.1"/>
    </source>
</evidence>
<accession>A0A4Q2SFD6</accession>
<keyword evidence="1" id="KW-0472">Membrane</keyword>
<sequence length="102" mass="10536">MRTLERRGVLPGASVAGPVTLVLGVLFTLAVAYAYVLSLADGVNPPDWARVVGLVWLPVGLAGVPIGYYWSRDGDRQRLAEVGVALALVGAVALVALVVALG</sequence>
<dbReference type="Proteomes" id="UP000293291">
    <property type="component" value="Unassembled WGS sequence"/>
</dbReference>
<keyword evidence="1" id="KW-0812">Transmembrane</keyword>
<comment type="caution">
    <text evidence="2">The sequence shown here is derived from an EMBL/GenBank/DDBJ whole genome shotgun (WGS) entry which is preliminary data.</text>
</comment>
<feature type="transmembrane region" description="Helical" evidence="1">
    <location>
        <begin position="12"/>
        <end position="36"/>
    </location>
</feature>
<evidence type="ECO:0000256" key="1">
    <source>
        <dbReference type="SAM" id="Phobius"/>
    </source>
</evidence>
<feature type="transmembrane region" description="Helical" evidence="1">
    <location>
        <begin position="82"/>
        <end position="101"/>
    </location>
</feature>
<protein>
    <submittedName>
        <fullName evidence="2">Uncharacterized protein</fullName>
    </submittedName>
</protein>
<gene>
    <name evidence="2" type="ORF">EUA07_09350</name>
</gene>
<dbReference type="RefSeq" id="WP_129454883.1">
    <property type="nucleotide sequence ID" value="NZ_JACXYX010000005.1"/>
</dbReference>
<dbReference type="EMBL" id="SDWU01000009">
    <property type="protein sequence ID" value="RYC02270.1"/>
    <property type="molecule type" value="Genomic_DNA"/>
</dbReference>
<dbReference type="AlphaFoldDB" id="A0A4Q2SFD6"/>
<reference evidence="2 3" key="1">
    <citation type="submission" date="2019-01" db="EMBL/GenBank/DDBJ databases">
        <title>Novel species of Nocardioides.</title>
        <authorList>
            <person name="Liu Q."/>
            <person name="Xin Y.-H."/>
        </authorList>
    </citation>
    <scope>NUCLEOTIDE SEQUENCE [LARGE SCALE GENOMIC DNA]</scope>
    <source>
        <strain evidence="2 3">CGMCC 4.6875</strain>
    </source>
</reference>
<organism evidence="2 3">
    <name type="scientific">Nocardioides ganghwensis</name>
    <dbReference type="NCBI Taxonomy" id="252230"/>
    <lineage>
        <taxon>Bacteria</taxon>
        <taxon>Bacillati</taxon>
        <taxon>Actinomycetota</taxon>
        <taxon>Actinomycetes</taxon>
        <taxon>Propionibacteriales</taxon>
        <taxon>Nocardioidaceae</taxon>
        <taxon>Nocardioides</taxon>
    </lineage>
</organism>
<dbReference type="OrthoDB" id="5493262at2"/>
<proteinExistence type="predicted"/>